<keyword evidence="3" id="KW-1185">Reference proteome</keyword>
<name>A0A0R0IMQ3_SOYBN</name>
<evidence type="ECO:0000313" key="3">
    <source>
        <dbReference type="Proteomes" id="UP000008827"/>
    </source>
</evidence>
<dbReference type="Gramene" id="KRH43568">
    <property type="protein sequence ID" value="KRH43568"/>
    <property type="gene ID" value="GLYMA_08G158000"/>
</dbReference>
<gene>
    <name evidence="1" type="ORF">GLYMA_08G158000</name>
</gene>
<evidence type="ECO:0000313" key="1">
    <source>
        <dbReference type="EMBL" id="KRH43568.1"/>
    </source>
</evidence>
<reference evidence="1 2" key="1">
    <citation type="journal article" date="2010" name="Nature">
        <title>Genome sequence of the palaeopolyploid soybean.</title>
        <authorList>
            <person name="Schmutz J."/>
            <person name="Cannon S.B."/>
            <person name="Schlueter J."/>
            <person name="Ma J."/>
            <person name="Mitros T."/>
            <person name="Nelson W."/>
            <person name="Hyten D.L."/>
            <person name="Song Q."/>
            <person name="Thelen J.J."/>
            <person name="Cheng J."/>
            <person name="Xu D."/>
            <person name="Hellsten U."/>
            <person name="May G.D."/>
            <person name="Yu Y."/>
            <person name="Sakurai T."/>
            <person name="Umezawa T."/>
            <person name="Bhattacharyya M.K."/>
            <person name="Sandhu D."/>
            <person name="Valliyodan B."/>
            <person name="Lindquist E."/>
            <person name="Peto M."/>
            <person name="Grant D."/>
            <person name="Shu S."/>
            <person name="Goodstein D."/>
            <person name="Barry K."/>
            <person name="Futrell-Griggs M."/>
            <person name="Abernathy B."/>
            <person name="Du J."/>
            <person name="Tian Z."/>
            <person name="Zhu L."/>
            <person name="Gill N."/>
            <person name="Joshi T."/>
            <person name="Libault M."/>
            <person name="Sethuraman A."/>
            <person name="Zhang X.-C."/>
            <person name="Shinozaki K."/>
            <person name="Nguyen H.T."/>
            <person name="Wing R.A."/>
            <person name="Cregan P."/>
            <person name="Specht J."/>
            <person name="Grimwood J."/>
            <person name="Rokhsar D."/>
            <person name="Stacey G."/>
            <person name="Shoemaker R.C."/>
            <person name="Jackson S.A."/>
        </authorList>
    </citation>
    <scope>NUCLEOTIDE SEQUENCE</scope>
    <source>
        <strain evidence="2">cv. Williams 82</strain>
        <tissue evidence="1">Callus</tissue>
    </source>
</reference>
<dbReference type="InParanoid" id="A0A0R0IMQ3"/>
<dbReference type="Proteomes" id="UP000008827">
    <property type="component" value="Chromosome 8"/>
</dbReference>
<reference evidence="1" key="3">
    <citation type="submission" date="2018-07" db="EMBL/GenBank/DDBJ databases">
        <title>WGS assembly of Glycine max.</title>
        <authorList>
            <person name="Schmutz J."/>
            <person name="Cannon S."/>
            <person name="Schlueter J."/>
            <person name="Ma J."/>
            <person name="Mitros T."/>
            <person name="Nelson W."/>
            <person name="Hyten D."/>
            <person name="Song Q."/>
            <person name="Thelen J."/>
            <person name="Cheng J."/>
            <person name="Xu D."/>
            <person name="Hellsten U."/>
            <person name="May G."/>
            <person name="Yu Y."/>
            <person name="Sakurai T."/>
            <person name="Umezawa T."/>
            <person name="Bhattacharyya M."/>
            <person name="Sandhu D."/>
            <person name="Valliyodan B."/>
            <person name="Lindquist E."/>
            <person name="Peto M."/>
            <person name="Grant D."/>
            <person name="Shu S."/>
            <person name="Goodstein D."/>
            <person name="Barry K."/>
            <person name="Futrell-Griggs M."/>
            <person name="Abernathy B."/>
            <person name="Du J."/>
            <person name="Tian Z."/>
            <person name="Zhu L."/>
            <person name="Gill N."/>
            <person name="Joshi T."/>
            <person name="Libault M."/>
            <person name="Sethuraman A."/>
            <person name="Zhang X."/>
            <person name="Shinozaki K."/>
            <person name="Nguyen H."/>
            <person name="Wing R."/>
            <person name="Cregan P."/>
            <person name="Specht J."/>
            <person name="Grimwood J."/>
            <person name="Rokhsar D."/>
            <person name="Stacey G."/>
            <person name="Shoemaker R."/>
            <person name="Jackson S."/>
        </authorList>
    </citation>
    <scope>NUCLEOTIDE SEQUENCE</scope>
    <source>
        <tissue evidence="1">Callus</tissue>
    </source>
</reference>
<organism evidence="1">
    <name type="scientific">Glycine max</name>
    <name type="common">Soybean</name>
    <name type="synonym">Glycine hispida</name>
    <dbReference type="NCBI Taxonomy" id="3847"/>
    <lineage>
        <taxon>Eukaryota</taxon>
        <taxon>Viridiplantae</taxon>
        <taxon>Streptophyta</taxon>
        <taxon>Embryophyta</taxon>
        <taxon>Tracheophyta</taxon>
        <taxon>Spermatophyta</taxon>
        <taxon>Magnoliopsida</taxon>
        <taxon>eudicotyledons</taxon>
        <taxon>Gunneridae</taxon>
        <taxon>Pentapetalae</taxon>
        <taxon>rosids</taxon>
        <taxon>fabids</taxon>
        <taxon>Fabales</taxon>
        <taxon>Fabaceae</taxon>
        <taxon>Papilionoideae</taxon>
        <taxon>50 kb inversion clade</taxon>
        <taxon>NPAAA clade</taxon>
        <taxon>indigoferoid/millettioid clade</taxon>
        <taxon>Phaseoleae</taxon>
        <taxon>Glycine</taxon>
        <taxon>Glycine subgen. Soja</taxon>
    </lineage>
</organism>
<accession>A0A0R0IMQ3</accession>
<proteinExistence type="predicted"/>
<dbReference type="EnsemblPlants" id="KRH43568">
    <property type="protein sequence ID" value="KRH43568"/>
    <property type="gene ID" value="GLYMA_08G158000"/>
</dbReference>
<dbReference type="EMBL" id="CM000841">
    <property type="protein sequence ID" value="KRH43568.1"/>
    <property type="molecule type" value="Genomic_DNA"/>
</dbReference>
<reference evidence="2" key="2">
    <citation type="submission" date="2018-02" db="UniProtKB">
        <authorList>
            <consortium name="EnsemblPlants"/>
        </authorList>
    </citation>
    <scope>IDENTIFICATION</scope>
    <source>
        <strain evidence="2">Williams 82</strain>
    </source>
</reference>
<evidence type="ECO:0000313" key="2">
    <source>
        <dbReference type="EnsemblPlants" id="KRH43568"/>
    </source>
</evidence>
<dbReference type="AlphaFoldDB" id="A0A0R0IMQ3"/>
<sequence>MGGRESSLPMNSSISVYQHAKAMMNVSFLSRLSHSINCDENQEHRKTLDIKFHLKQKITHLPISNIFIPRT</sequence>
<protein>
    <submittedName>
        <fullName evidence="1 2">Uncharacterized protein</fullName>
    </submittedName>
</protein>